<dbReference type="Proteomes" id="UP000584824">
    <property type="component" value="Unassembled WGS sequence"/>
</dbReference>
<proteinExistence type="predicted"/>
<name>A0A7W6K273_9HYPH</name>
<reference evidence="2 3" key="1">
    <citation type="submission" date="2020-08" db="EMBL/GenBank/DDBJ databases">
        <title>Genomic Encyclopedia of Type Strains, Phase IV (KMG-IV): sequencing the most valuable type-strain genomes for metagenomic binning, comparative biology and taxonomic classification.</title>
        <authorList>
            <person name="Goeker M."/>
        </authorList>
    </citation>
    <scope>NUCLEOTIDE SEQUENCE [LARGE SCALE GENOMIC DNA]</scope>
    <source>
        <strain evidence="2 3">DSM 26385</strain>
    </source>
</reference>
<dbReference type="RefSeq" id="WP_237358888.1">
    <property type="nucleotide sequence ID" value="NZ_JACIDU010000008.1"/>
</dbReference>
<sequence>MRNALLRMTTVALLATATLASSLVPASAFSGAGMMRQITPPSRPNNLFISTRRDTLAPFSFAGFCAAQADQCVRRGEETQVDLSREKRALMQRINVEVNGQITYRAESDATDNWAIGGKQGDCEDYALTKRQRLLDAGWPSGALRIATARTEEGEGHAVLIVSTTRGDLVLDNRTNIVKPWFATQLRLIKIQSPQDPTVWRAI</sequence>
<evidence type="ECO:0000313" key="2">
    <source>
        <dbReference type="EMBL" id="MBB4103845.1"/>
    </source>
</evidence>
<dbReference type="PANTHER" id="PTHR39327:SF1">
    <property type="entry name" value="BLR5470 PROTEIN"/>
    <property type="match status" value="1"/>
</dbReference>
<keyword evidence="3" id="KW-1185">Reference proteome</keyword>
<dbReference type="InterPro" id="IPR010319">
    <property type="entry name" value="Transglutaminase-like_Cys_pept"/>
</dbReference>
<organism evidence="2 3">
    <name type="scientific">Allorhizobium borbori</name>
    <dbReference type="NCBI Taxonomy" id="485907"/>
    <lineage>
        <taxon>Bacteria</taxon>
        <taxon>Pseudomonadati</taxon>
        <taxon>Pseudomonadota</taxon>
        <taxon>Alphaproteobacteria</taxon>
        <taxon>Hyphomicrobiales</taxon>
        <taxon>Rhizobiaceae</taxon>
        <taxon>Rhizobium/Agrobacterium group</taxon>
        <taxon>Allorhizobium</taxon>
    </lineage>
</organism>
<accession>A0A7W6K273</accession>
<dbReference type="Pfam" id="PF06035">
    <property type="entry name" value="Peptidase_C93"/>
    <property type="match status" value="1"/>
</dbReference>
<comment type="caution">
    <text evidence="2">The sequence shown here is derived from an EMBL/GenBank/DDBJ whole genome shotgun (WGS) entry which is preliminary data.</text>
</comment>
<gene>
    <name evidence="2" type="ORF">GGQ66_002413</name>
</gene>
<keyword evidence="1" id="KW-0732">Signal</keyword>
<feature type="signal peptide" evidence="1">
    <location>
        <begin position="1"/>
        <end position="28"/>
    </location>
</feature>
<evidence type="ECO:0000313" key="3">
    <source>
        <dbReference type="Proteomes" id="UP000584824"/>
    </source>
</evidence>
<protein>
    <submittedName>
        <fullName evidence="2">Putative transglutaminase-like cysteine proteinase</fullName>
    </submittedName>
</protein>
<dbReference type="AlphaFoldDB" id="A0A7W6K273"/>
<dbReference type="Gene3D" id="3.10.620.30">
    <property type="match status" value="1"/>
</dbReference>
<evidence type="ECO:0000256" key="1">
    <source>
        <dbReference type="SAM" id="SignalP"/>
    </source>
</evidence>
<dbReference type="PANTHER" id="PTHR39327">
    <property type="match status" value="1"/>
</dbReference>
<dbReference type="EMBL" id="JACIDU010000008">
    <property type="protein sequence ID" value="MBB4103845.1"/>
    <property type="molecule type" value="Genomic_DNA"/>
</dbReference>
<feature type="chain" id="PRO_5031546435" evidence="1">
    <location>
        <begin position="29"/>
        <end position="203"/>
    </location>
</feature>